<dbReference type="GO" id="GO:0022857">
    <property type="term" value="F:transmembrane transporter activity"/>
    <property type="evidence" value="ECO:0007669"/>
    <property type="project" value="InterPro"/>
</dbReference>
<feature type="transmembrane region" description="Helical" evidence="5">
    <location>
        <begin position="357"/>
        <end position="378"/>
    </location>
</feature>
<feature type="transmembrane region" description="Helical" evidence="5">
    <location>
        <begin position="196"/>
        <end position="216"/>
    </location>
</feature>
<organism evidence="7 8">
    <name type="scientific">Ganoderma sinense ZZ0214-1</name>
    <dbReference type="NCBI Taxonomy" id="1077348"/>
    <lineage>
        <taxon>Eukaryota</taxon>
        <taxon>Fungi</taxon>
        <taxon>Dikarya</taxon>
        <taxon>Basidiomycota</taxon>
        <taxon>Agaricomycotina</taxon>
        <taxon>Agaricomycetes</taxon>
        <taxon>Polyporales</taxon>
        <taxon>Polyporaceae</taxon>
        <taxon>Ganoderma</taxon>
    </lineage>
</organism>
<feature type="transmembrane region" description="Helical" evidence="5">
    <location>
        <begin position="464"/>
        <end position="482"/>
    </location>
</feature>
<keyword evidence="4 5" id="KW-0472">Membrane</keyword>
<evidence type="ECO:0000256" key="4">
    <source>
        <dbReference type="ARBA" id="ARBA00023136"/>
    </source>
</evidence>
<feature type="transmembrane region" description="Helical" evidence="5">
    <location>
        <begin position="416"/>
        <end position="444"/>
    </location>
</feature>
<feature type="transmembrane region" description="Helical" evidence="5">
    <location>
        <begin position="301"/>
        <end position="322"/>
    </location>
</feature>
<dbReference type="PROSITE" id="PS50850">
    <property type="entry name" value="MFS"/>
    <property type="match status" value="1"/>
</dbReference>
<evidence type="ECO:0000256" key="1">
    <source>
        <dbReference type="ARBA" id="ARBA00004141"/>
    </source>
</evidence>
<dbReference type="OrthoDB" id="5215911at2759"/>
<evidence type="ECO:0000313" key="7">
    <source>
        <dbReference type="EMBL" id="PIL31078.1"/>
    </source>
</evidence>
<keyword evidence="3 5" id="KW-1133">Transmembrane helix</keyword>
<evidence type="ECO:0000256" key="3">
    <source>
        <dbReference type="ARBA" id="ARBA00022989"/>
    </source>
</evidence>
<accession>A0A2G8SBV3</accession>
<dbReference type="STRING" id="1077348.A0A2G8SBV3"/>
<keyword evidence="8" id="KW-1185">Reference proteome</keyword>
<comment type="caution">
    <text evidence="7">The sequence shown here is derived from an EMBL/GenBank/DDBJ whole genome shotgun (WGS) entry which is preliminary data.</text>
</comment>
<feature type="transmembrane region" description="Helical" evidence="5">
    <location>
        <begin position="223"/>
        <end position="243"/>
    </location>
</feature>
<gene>
    <name evidence="7" type="ORF">GSI_05774</name>
</gene>
<protein>
    <submittedName>
        <fullName evidence="7">MFS general substrate transporter</fullName>
    </submittedName>
</protein>
<dbReference type="Pfam" id="PF07690">
    <property type="entry name" value="MFS_1"/>
    <property type="match status" value="1"/>
</dbReference>
<comment type="subcellular location">
    <subcellularLocation>
        <location evidence="1">Membrane</location>
        <topology evidence="1">Multi-pass membrane protein</topology>
    </subcellularLocation>
</comment>
<dbReference type="InterPro" id="IPR011701">
    <property type="entry name" value="MFS"/>
</dbReference>
<dbReference type="GO" id="GO:0005886">
    <property type="term" value="C:plasma membrane"/>
    <property type="evidence" value="ECO:0007669"/>
    <property type="project" value="TreeGrafter"/>
</dbReference>
<dbReference type="AlphaFoldDB" id="A0A2G8SBV3"/>
<evidence type="ECO:0000313" key="8">
    <source>
        <dbReference type="Proteomes" id="UP000230002"/>
    </source>
</evidence>
<dbReference type="SUPFAM" id="SSF103473">
    <property type="entry name" value="MFS general substrate transporter"/>
    <property type="match status" value="1"/>
</dbReference>
<feature type="domain" description="Major facilitator superfamily (MFS) profile" evidence="6">
    <location>
        <begin position="69"/>
        <end position="552"/>
    </location>
</feature>
<evidence type="ECO:0000256" key="5">
    <source>
        <dbReference type="SAM" id="Phobius"/>
    </source>
</evidence>
<dbReference type="Gene3D" id="1.20.1250.20">
    <property type="entry name" value="MFS general substrate transporter like domains"/>
    <property type="match status" value="1"/>
</dbReference>
<dbReference type="InterPro" id="IPR020846">
    <property type="entry name" value="MFS_dom"/>
</dbReference>
<feature type="transmembrane region" description="Helical" evidence="5">
    <location>
        <begin position="134"/>
        <end position="152"/>
    </location>
</feature>
<keyword evidence="2 5" id="KW-0812">Transmembrane</keyword>
<reference evidence="7 8" key="1">
    <citation type="journal article" date="2015" name="Sci. Rep.">
        <title>Chromosome-level genome map provides insights into diverse defense mechanisms in the medicinal fungus Ganoderma sinense.</title>
        <authorList>
            <person name="Zhu Y."/>
            <person name="Xu J."/>
            <person name="Sun C."/>
            <person name="Zhou S."/>
            <person name="Xu H."/>
            <person name="Nelson D.R."/>
            <person name="Qian J."/>
            <person name="Song J."/>
            <person name="Luo H."/>
            <person name="Xiang L."/>
            <person name="Li Y."/>
            <person name="Xu Z."/>
            <person name="Ji A."/>
            <person name="Wang L."/>
            <person name="Lu S."/>
            <person name="Hayward A."/>
            <person name="Sun W."/>
            <person name="Li X."/>
            <person name="Schwartz D.C."/>
            <person name="Wang Y."/>
            <person name="Chen S."/>
        </authorList>
    </citation>
    <scope>NUCLEOTIDE SEQUENCE [LARGE SCALE GENOMIC DNA]</scope>
    <source>
        <strain evidence="7 8">ZZ0214-1</strain>
    </source>
</reference>
<dbReference type="EMBL" id="AYKW01000012">
    <property type="protein sequence ID" value="PIL31078.1"/>
    <property type="molecule type" value="Genomic_DNA"/>
</dbReference>
<proteinExistence type="predicted"/>
<sequence>MPFGILDDHKLDTVPGTGLISVKDDHLATYEARELKRGTGKYSHIVLIPQPSDDPRDPLNWPPLKKEACFWTLVFAAIISEVLSSSASPAYVLLAKEFHVSVDDVTSCFSAGDLGLATFALVQNPLAFKYGHRIIYLLSTLLMFTTCIWTALSPNLTSIRASRVFQGFGRRAPQCLLGATIEQLFFVHERGFRASAWYFARMGSSALGSVIGGYIIQNLSWQLLFWLASIACGLALVGVFFFVPETTYLRQPSPISFTPTKNEDAADKDKALSPNAPTTGILSQIKIYSGTFSDESLWKSFLKQFIFVLSPVTWFVFVDFLLPALWQNLVSICSSTIFTVTYGFTAAQIGLTQLGGFVGAVLAMLITGPLNDRCIVWVSQRNHGVYEPEFRLFFMLSMLFGVFGYVGWAIGNDNHMPWIGAVACYMTIHFSVVISGGAAVGYLLDTHGTRSLHVLSITHFAEDMVSYASTFFANGFVLAHGVKHSLLILGGCQAACWLAAVAMYVCGKRARSFIARHPALFSGDVPTSESGSCQCCSQSAASAGPGTPNSKS</sequence>
<dbReference type="Proteomes" id="UP000230002">
    <property type="component" value="Unassembled WGS sequence"/>
</dbReference>
<dbReference type="InterPro" id="IPR036259">
    <property type="entry name" value="MFS_trans_sf"/>
</dbReference>
<evidence type="ECO:0000259" key="6">
    <source>
        <dbReference type="PROSITE" id="PS50850"/>
    </source>
</evidence>
<feature type="transmembrane region" description="Helical" evidence="5">
    <location>
        <begin position="390"/>
        <end position="410"/>
    </location>
</feature>
<name>A0A2G8SBV3_9APHY</name>
<feature type="transmembrane region" description="Helical" evidence="5">
    <location>
        <begin position="488"/>
        <end position="507"/>
    </location>
</feature>
<evidence type="ECO:0000256" key="2">
    <source>
        <dbReference type="ARBA" id="ARBA00022692"/>
    </source>
</evidence>
<dbReference type="PANTHER" id="PTHR23502:SF4">
    <property type="entry name" value="MAJOR FACILITATOR SUPERFAMILY (MFS) PROFILE DOMAIN-CONTAINING PROTEIN-RELATED"/>
    <property type="match status" value="1"/>
</dbReference>
<dbReference type="PANTHER" id="PTHR23502">
    <property type="entry name" value="MAJOR FACILITATOR SUPERFAMILY"/>
    <property type="match status" value="1"/>
</dbReference>